<feature type="domain" description="Core-binding (CB)" evidence="7">
    <location>
        <begin position="32"/>
        <end position="116"/>
    </location>
</feature>
<evidence type="ECO:0000256" key="2">
    <source>
        <dbReference type="ARBA" id="ARBA00023125"/>
    </source>
</evidence>
<dbReference type="InterPro" id="IPR025269">
    <property type="entry name" value="SAM-like_dom"/>
</dbReference>
<dbReference type="InterPro" id="IPR002104">
    <property type="entry name" value="Integrase_catalytic"/>
</dbReference>
<name>A0A6H1P2B0_PRIMG</name>
<evidence type="ECO:0000313" key="9">
    <source>
        <dbReference type="Proteomes" id="UP000501868"/>
    </source>
</evidence>
<dbReference type="PANTHER" id="PTHR30349:SF41">
    <property type="entry name" value="INTEGRASE_RECOMBINASE PROTEIN MJ0367-RELATED"/>
    <property type="match status" value="1"/>
</dbReference>
<evidence type="ECO:0000256" key="4">
    <source>
        <dbReference type="PROSITE-ProRule" id="PRU01248"/>
    </source>
</evidence>
<reference evidence="8 9" key="1">
    <citation type="submission" date="2020-04" db="EMBL/GenBank/DDBJ databases">
        <title>Genome-Wide Identification of 5-Methylcytosine Sites in Bacterial Genomes By High-Throughput Sequencing of MspJI Restriction Fragments.</title>
        <authorList>
            <person name="Wu V."/>
        </authorList>
    </citation>
    <scope>NUCLEOTIDE SEQUENCE [LARGE SCALE GENOMIC DNA]</scope>
    <source>
        <strain evidence="8 9">S2</strain>
    </source>
</reference>
<gene>
    <name evidence="8" type="ORF">HFZ78_13405</name>
</gene>
<evidence type="ECO:0000256" key="3">
    <source>
        <dbReference type="ARBA" id="ARBA00023172"/>
    </source>
</evidence>
<dbReference type="Pfam" id="PF13102">
    <property type="entry name" value="Phage_int_SAM_5"/>
    <property type="match status" value="1"/>
</dbReference>
<dbReference type="Gene3D" id="1.10.150.130">
    <property type="match status" value="1"/>
</dbReference>
<feature type="region of interest" description="Disordered" evidence="5">
    <location>
        <begin position="1"/>
        <end position="22"/>
    </location>
</feature>
<feature type="compositionally biased region" description="Basic residues" evidence="5">
    <location>
        <begin position="1"/>
        <end position="15"/>
    </location>
</feature>
<dbReference type="PROSITE" id="PS51898">
    <property type="entry name" value="TYR_RECOMBINASE"/>
    <property type="match status" value="1"/>
</dbReference>
<dbReference type="InterPro" id="IPR044068">
    <property type="entry name" value="CB"/>
</dbReference>
<evidence type="ECO:0000259" key="7">
    <source>
        <dbReference type="PROSITE" id="PS51900"/>
    </source>
</evidence>
<dbReference type="GO" id="GO:0003677">
    <property type="term" value="F:DNA binding"/>
    <property type="evidence" value="ECO:0007669"/>
    <property type="project" value="UniProtKB-UniRule"/>
</dbReference>
<organism evidence="8 9">
    <name type="scientific">Priestia megaterium</name>
    <name type="common">Bacillus megaterium</name>
    <dbReference type="NCBI Taxonomy" id="1404"/>
    <lineage>
        <taxon>Bacteria</taxon>
        <taxon>Bacillati</taxon>
        <taxon>Bacillota</taxon>
        <taxon>Bacilli</taxon>
        <taxon>Bacillales</taxon>
        <taxon>Bacillaceae</taxon>
        <taxon>Priestia</taxon>
    </lineage>
</organism>
<evidence type="ECO:0000256" key="1">
    <source>
        <dbReference type="ARBA" id="ARBA00008857"/>
    </source>
</evidence>
<protein>
    <submittedName>
        <fullName evidence="8">Tyrosine-type recombinase/integrase</fullName>
    </submittedName>
</protein>
<dbReference type="Gene3D" id="1.10.443.10">
    <property type="entry name" value="Intergrase catalytic core"/>
    <property type="match status" value="1"/>
</dbReference>
<dbReference type="InterPro" id="IPR011010">
    <property type="entry name" value="DNA_brk_join_enz"/>
</dbReference>
<accession>A0A6H1P2B0</accession>
<keyword evidence="2 4" id="KW-0238">DNA-binding</keyword>
<feature type="domain" description="Tyr recombinase" evidence="6">
    <location>
        <begin position="137"/>
        <end position="318"/>
    </location>
</feature>
<proteinExistence type="inferred from homology"/>
<dbReference type="PROSITE" id="PS51900">
    <property type="entry name" value="CB"/>
    <property type="match status" value="1"/>
</dbReference>
<evidence type="ECO:0000313" key="8">
    <source>
        <dbReference type="EMBL" id="QIZ07605.1"/>
    </source>
</evidence>
<dbReference type="PANTHER" id="PTHR30349">
    <property type="entry name" value="PHAGE INTEGRASE-RELATED"/>
    <property type="match status" value="1"/>
</dbReference>
<dbReference type="SUPFAM" id="SSF56349">
    <property type="entry name" value="DNA breaking-rejoining enzymes"/>
    <property type="match status" value="1"/>
</dbReference>
<reference evidence="8 9" key="2">
    <citation type="submission" date="2020-04" db="EMBL/GenBank/DDBJ databases">
        <authorList>
            <person name="Fomenkov A."/>
            <person name="Anton B.P."/>
            <person name="Roberts R.J."/>
        </authorList>
    </citation>
    <scope>NUCLEOTIDE SEQUENCE [LARGE SCALE GENOMIC DNA]</scope>
    <source>
        <strain evidence="8 9">S2</strain>
    </source>
</reference>
<dbReference type="Pfam" id="PF00589">
    <property type="entry name" value="Phage_integrase"/>
    <property type="match status" value="1"/>
</dbReference>
<dbReference type="InterPro" id="IPR050090">
    <property type="entry name" value="Tyrosine_recombinase_XerCD"/>
</dbReference>
<dbReference type="InterPro" id="IPR010998">
    <property type="entry name" value="Integrase_recombinase_N"/>
</dbReference>
<evidence type="ECO:0000256" key="5">
    <source>
        <dbReference type="SAM" id="MobiDB-lite"/>
    </source>
</evidence>
<keyword evidence="3" id="KW-0233">DNA recombination</keyword>
<dbReference type="GO" id="GO:0006310">
    <property type="term" value="P:DNA recombination"/>
    <property type="evidence" value="ECO:0007669"/>
    <property type="project" value="UniProtKB-KW"/>
</dbReference>
<dbReference type="GO" id="GO:0015074">
    <property type="term" value="P:DNA integration"/>
    <property type="evidence" value="ECO:0007669"/>
    <property type="project" value="InterPro"/>
</dbReference>
<dbReference type="AlphaFoldDB" id="A0A6H1P2B0"/>
<dbReference type="EMBL" id="CP051128">
    <property type="protein sequence ID" value="QIZ07605.1"/>
    <property type="molecule type" value="Genomic_DNA"/>
</dbReference>
<comment type="similarity">
    <text evidence="1">Belongs to the 'phage' integrase family.</text>
</comment>
<dbReference type="InterPro" id="IPR013762">
    <property type="entry name" value="Integrase-like_cat_sf"/>
</dbReference>
<dbReference type="Proteomes" id="UP000501868">
    <property type="component" value="Chromosome"/>
</dbReference>
<evidence type="ECO:0000259" key="6">
    <source>
        <dbReference type="PROSITE" id="PS51898"/>
    </source>
</evidence>
<sequence>MQTKVTPKKIKPKLGKIREGSKKKTNADSNIITLDEMFNKFMTAKKTEGLASRTLDEYYNNYAYLKQFLGEEMTNENVTTEDFQGYVGYMIHDKELSPMTVNIRIRNMRAFIRYCHKKEWINDPIHEDFKPIKTPEDTLESFTPEEVMRILNVIDDTTYTGFRNKVIIYVLLDTLVRISELCAMKRRNVNLEKGEVILEAMDTKTRKARIVPITEPTMELLKEYMEITEDFEHEHLFLTYDGHQINHATVRIDLRDLGREAGVKKRVSPHTFRHTGALWYIKNGGDPFSLQKTLGHTDMSMTRKYIQMSNMDVQGQHKKFSPINNLV</sequence>